<dbReference type="AlphaFoldDB" id="A0A9W5PUR8"/>
<protein>
    <submittedName>
        <fullName evidence="1">Uncharacterized protein</fullName>
    </submittedName>
</protein>
<evidence type="ECO:0000313" key="2">
    <source>
        <dbReference type="Proteomes" id="UP000014018"/>
    </source>
</evidence>
<organism evidence="1 2">
    <name type="scientific">Bacillus cereus VD133</name>
    <dbReference type="NCBI Taxonomy" id="1053233"/>
    <lineage>
        <taxon>Bacteria</taxon>
        <taxon>Bacillati</taxon>
        <taxon>Bacillota</taxon>
        <taxon>Bacilli</taxon>
        <taxon>Bacillales</taxon>
        <taxon>Bacillaceae</taxon>
        <taxon>Bacillus</taxon>
        <taxon>Bacillus cereus group</taxon>
    </lineage>
</organism>
<gene>
    <name evidence="1" type="ORF">IIU_01508</name>
</gene>
<reference evidence="1 2" key="1">
    <citation type="submission" date="2012-12" db="EMBL/GenBank/DDBJ databases">
        <title>The Genome Sequence of Bacillus cereus VD133.</title>
        <authorList>
            <consortium name="The Broad Institute Genome Sequencing Platform"/>
            <consortium name="The Broad Institute Genome Sequencing Center for Infectious Disease"/>
            <person name="Feldgarden M."/>
            <person name="Van der Auwera G.A."/>
            <person name="Mahillon J."/>
            <person name="Duprez V."/>
            <person name="Timmery S."/>
            <person name="Mattelet C."/>
            <person name="Dierick K."/>
            <person name="Sun M."/>
            <person name="Yu Z."/>
            <person name="Zhu L."/>
            <person name="Hu X."/>
            <person name="Shank E.B."/>
            <person name="Swiecicka I."/>
            <person name="Hansen B.M."/>
            <person name="Andrup L."/>
            <person name="Walker B."/>
            <person name="Young S.K."/>
            <person name="Zeng Q."/>
            <person name="Gargeya S."/>
            <person name="Fitzgerald M."/>
            <person name="Haas B."/>
            <person name="Abouelleil A."/>
            <person name="Alvarado L."/>
            <person name="Arachchi H.M."/>
            <person name="Berlin A.M."/>
            <person name="Chapman S.B."/>
            <person name="Dewar J."/>
            <person name="Goldberg J."/>
            <person name="Griggs A."/>
            <person name="Gujja S."/>
            <person name="Hansen M."/>
            <person name="Howarth C."/>
            <person name="Imamovic A."/>
            <person name="Larimer J."/>
            <person name="McCowan C."/>
            <person name="Murphy C."/>
            <person name="Neiman D."/>
            <person name="Pearson M."/>
            <person name="Priest M."/>
            <person name="Roberts A."/>
            <person name="Saif S."/>
            <person name="Shea T."/>
            <person name="Sisk P."/>
            <person name="Sykes S."/>
            <person name="Wortman J."/>
            <person name="Nusbaum C."/>
            <person name="Birren B."/>
        </authorList>
    </citation>
    <scope>NUCLEOTIDE SEQUENCE [LARGE SCALE GENOMIC DNA]</scope>
    <source>
        <strain evidence="1 2">VD133</strain>
    </source>
</reference>
<dbReference type="RefSeq" id="WP_016109797.1">
    <property type="nucleotide sequence ID" value="NZ_KB976173.1"/>
</dbReference>
<sequence>MGDEIITLGEIRQMNKINVKKIKQENTEDKIKKMLMLEQIFSEDEEYILAVSKIKAMINNN</sequence>
<dbReference type="EMBL" id="AHFB01000030">
    <property type="protein sequence ID" value="EOO36905.1"/>
    <property type="molecule type" value="Genomic_DNA"/>
</dbReference>
<accession>A0A9W5PUR8</accession>
<evidence type="ECO:0000313" key="1">
    <source>
        <dbReference type="EMBL" id="EOO36905.1"/>
    </source>
</evidence>
<name>A0A9W5PUR8_BACCE</name>
<comment type="caution">
    <text evidence="1">The sequence shown here is derived from an EMBL/GenBank/DDBJ whole genome shotgun (WGS) entry which is preliminary data.</text>
</comment>
<dbReference type="Proteomes" id="UP000014018">
    <property type="component" value="Unassembled WGS sequence"/>
</dbReference>
<proteinExistence type="predicted"/>